<dbReference type="Pfam" id="PF00226">
    <property type="entry name" value="DnaJ"/>
    <property type="match status" value="1"/>
</dbReference>
<name>A0A1D2VIK0_9ASCO</name>
<evidence type="ECO:0000313" key="6">
    <source>
        <dbReference type="Proteomes" id="UP000095038"/>
    </source>
</evidence>
<dbReference type="EMBL" id="KV454479">
    <property type="protein sequence ID" value="ODV61323.1"/>
    <property type="molecule type" value="Genomic_DNA"/>
</dbReference>
<keyword evidence="2" id="KW-0175">Coiled coil</keyword>
<dbReference type="GO" id="GO:0005886">
    <property type="term" value="C:plasma membrane"/>
    <property type="evidence" value="ECO:0007669"/>
    <property type="project" value="EnsemblFungi"/>
</dbReference>
<dbReference type="Proteomes" id="UP000095038">
    <property type="component" value="Unassembled WGS sequence"/>
</dbReference>
<dbReference type="GeneID" id="30963546"/>
<dbReference type="STRING" id="1344418.A0A1D2VIK0"/>
<dbReference type="Gene3D" id="1.10.287.110">
    <property type="entry name" value="DnaJ domain"/>
    <property type="match status" value="1"/>
</dbReference>
<dbReference type="InParanoid" id="A0A1D2VIK0"/>
<dbReference type="Pfam" id="PF14308">
    <property type="entry name" value="DnaJ-X"/>
    <property type="match status" value="1"/>
</dbReference>
<gene>
    <name evidence="5" type="ORF">ASCRUDRAFT_25805</name>
</gene>
<feature type="region of interest" description="Disordered" evidence="3">
    <location>
        <begin position="127"/>
        <end position="160"/>
    </location>
</feature>
<organism evidence="5 6">
    <name type="scientific">Ascoidea rubescens DSM 1968</name>
    <dbReference type="NCBI Taxonomy" id="1344418"/>
    <lineage>
        <taxon>Eukaryota</taxon>
        <taxon>Fungi</taxon>
        <taxon>Dikarya</taxon>
        <taxon>Ascomycota</taxon>
        <taxon>Saccharomycotina</taxon>
        <taxon>Saccharomycetes</taxon>
        <taxon>Ascoideaceae</taxon>
        <taxon>Ascoidea</taxon>
    </lineage>
</organism>
<dbReference type="PROSITE" id="PS50076">
    <property type="entry name" value="DNAJ_2"/>
    <property type="match status" value="1"/>
</dbReference>
<evidence type="ECO:0000313" key="5">
    <source>
        <dbReference type="EMBL" id="ODV61323.1"/>
    </source>
</evidence>
<dbReference type="InterPro" id="IPR001623">
    <property type="entry name" value="DnaJ_domain"/>
</dbReference>
<reference evidence="6" key="1">
    <citation type="submission" date="2016-05" db="EMBL/GenBank/DDBJ databases">
        <title>Comparative genomics of biotechnologically important yeasts.</title>
        <authorList>
            <consortium name="DOE Joint Genome Institute"/>
            <person name="Riley R."/>
            <person name="Haridas S."/>
            <person name="Wolfe K.H."/>
            <person name="Lopes M.R."/>
            <person name="Hittinger C.T."/>
            <person name="Goker M."/>
            <person name="Salamov A."/>
            <person name="Wisecaver J."/>
            <person name="Long T.M."/>
            <person name="Aerts A.L."/>
            <person name="Barry K."/>
            <person name="Choi C."/>
            <person name="Clum A."/>
            <person name="Coughlan A.Y."/>
            <person name="Deshpande S."/>
            <person name="Douglass A.P."/>
            <person name="Hanson S.J."/>
            <person name="Klenk H.-P."/>
            <person name="Labutti K."/>
            <person name="Lapidus A."/>
            <person name="Lindquist E."/>
            <person name="Lipzen A."/>
            <person name="Meier-Kolthoff J.P."/>
            <person name="Ohm R.A."/>
            <person name="Otillar R.P."/>
            <person name="Pangilinan J."/>
            <person name="Peng Y."/>
            <person name="Rokas A."/>
            <person name="Rosa C.A."/>
            <person name="Scheuner C."/>
            <person name="Sibirny A.A."/>
            <person name="Slot J.C."/>
            <person name="Stielow J.B."/>
            <person name="Sun H."/>
            <person name="Kurtzman C.P."/>
            <person name="Blackwell M."/>
            <person name="Grigoriev I.V."/>
            <person name="Jeffries T.W."/>
        </authorList>
    </citation>
    <scope>NUCLEOTIDE SEQUENCE [LARGE SCALE GENOMIC DNA]</scope>
    <source>
        <strain evidence="6">DSM 1968</strain>
    </source>
</reference>
<dbReference type="PROSITE" id="PS00636">
    <property type="entry name" value="DNAJ_1"/>
    <property type="match status" value="1"/>
</dbReference>
<proteinExistence type="predicted"/>
<dbReference type="InterPro" id="IPR018253">
    <property type="entry name" value="DnaJ_domain_CS"/>
</dbReference>
<dbReference type="GO" id="GO:1901981">
    <property type="term" value="F:phosphatidylinositol phosphate binding"/>
    <property type="evidence" value="ECO:0007669"/>
    <property type="project" value="EnsemblFungi"/>
</dbReference>
<feature type="non-terminal residue" evidence="5">
    <location>
        <position position="389"/>
    </location>
</feature>
<dbReference type="InterPro" id="IPR036869">
    <property type="entry name" value="J_dom_sf"/>
</dbReference>
<dbReference type="PANTHER" id="PTHR45006:SF2">
    <property type="entry name" value="PROTEIN CAJ1"/>
    <property type="match status" value="1"/>
</dbReference>
<dbReference type="FunFam" id="1.10.287.110:FF:000028">
    <property type="entry name" value="DnaJ domain protein"/>
    <property type="match status" value="1"/>
</dbReference>
<dbReference type="SUPFAM" id="SSF46565">
    <property type="entry name" value="Chaperone J-domain"/>
    <property type="match status" value="1"/>
</dbReference>
<dbReference type="AlphaFoldDB" id="A0A1D2VIK0"/>
<feature type="domain" description="J" evidence="4">
    <location>
        <begin position="6"/>
        <end position="71"/>
    </location>
</feature>
<feature type="compositionally biased region" description="Polar residues" evidence="3">
    <location>
        <begin position="129"/>
        <end position="142"/>
    </location>
</feature>
<dbReference type="InterPro" id="IPR026894">
    <property type="entry name" value="DnaJ_X"/>
</dbReference>
<evidence type="ECO:0000256" key="1">
    <source>
        <dbReference type="ARBA" id="ARBA00023186"/>
    </source>
</evidence>
<feature type="coiled-coil region" evidence="2">
    <location>
        <begin position="161"/>
        <end position="193"/>
    </location>
</feature>
<evidence type="ECO:0000256" key="2">
    <source>
        <dbReference type="SAM" id="Coils"/>
    </source>
</evidence>
<protein>
    <submittedName>
        <fullName evidence="5">DnaJ-domain-containing protein</fullName>
    </submittedName>
</protein>
<evidence type="ECO:0000256" key="3">
    <source>
        <dbReference type="SAM" id="MobiDB-lite"/>
    </source>
</evidence>
<dbReference type="GO" id="GO:0005829">
    <property type="term" value="C:cytosol"/>
    <property type="evidence" value="ECO:0007669"/>
    <property type="project" value="EnsemblFungi"/>
</dbReference>
<dbReference type="RefSeq" id="XP_020047630.1">
    <property type="nucleotide sequence ID" value="XM_020189910.1"/>
</dbReference>
<dbReference type="CDD" id="cd06257">
    <property type="entry name" value="DnaJ"/>
    <property type="match status" value="1"/>
</dbReference>
<dbReference type="GO" id="GO:0016558">
    <property type="term" value="P:protein import into peroxisome matrix"/>
    <property type="evidence" value="ECO:0007669"/>
    <property type="project" value="TreeGrafter"/>
</dbReference>
<dbReference type="SMART" id="SM00271">
    <property type="entry name" value="DnaJ"/>
    <property type="match status" value="1"/>
</dbReference>
<sequence>MVKDTEYYDVLGISPDADEVQIKKAYRKKAMLTHPDKHPDDPDAAKNFQEVGEAYQVLKDPELRKKYDQFGKDEAIPVEGFEDPGDFFKTMFGGEAFLDWIGELSLLKDLTKNIPKLETININENNETGNSKFNNPNKTDTQVIKPEAGANTGAGKRPKLTKEQREELIRLEKERKEAKAKRVEELSKKLIDRMDTLVNSKLDEKSKKAFKEKLDLEIESMKLESFGIELLHTIGKIYISKASSFLKAQKTFGLAKIFSSAKEKGSQVKGVWNILSTAMDAQSAMEEMVKNQEKLSNSNSEIDPYLQAEMERNITGKFIATAWVSSKYEIKGVLRDVCDKVLNDKSVDSKTRTLRSKVLLIIGSEFKNAQRSELEEEEAQVFEELMFDA</sequence>
<dbReference type="FunCoup" id="A0A1D2VIK0">
    <property type="interactions" value="178"/>
</dbReference>
<accession>A0A1D2VIK0</accession>
<keyword evidence="1" id="KW-0143">Chaperone</keyword>
<dbReference type="OrthoDB" id="552049at2759"/>
<dbReference type="PRINTS" id="PR00625">
    <property type="entry name" value="JDOMAIN"/>
</dbReference>
<evidence type="ECO:0000259" key="4">
    <source>
        <dbReference type="PROSITE" id="PS50076"/>
    </source>
</evidence>
<keyword evidence="6" id="KW-1185">Reference proteome</keyword>
<dbReference type="PANTHER" id="PTHR45006">
    <property type="entry name" value="DNAJ-LIKE PROTEIN 1"/>
    <property type="match status" value="1"/>
</dbReference>
<dbReference type="InterPro" id="IPR052814">
    <property type="entry name" value="Peroxisomal_DnaJ"/>
</dbReference>